<evidence type="ECO:0000313" key="3">
    <source>
        <dbReference type="Proteomes" id="UP000193303"/>
    </source>
</evidence>
<dbReference type="Proteomes" id="UP000193303">
    <property type="component" value="Unassembled WGS sequence"/>
</dbReference>
<dbReference type="AlphaFoldDB" id="A0A1X3DKQ6"/>
<accession>A0A1X3DKQ6</accession>
<dbReference type="EMBL" id="MTAB01000004">
    <property type="protein sequence ID" value="OSI24322.1"/>
    <property type="molecule type" value="Genomic_DNA"/>
</dbReference>
<sequence>MFVAACAYPQSKPDQKHPVSAEQTNAHIQSQFDKPHENLDLETSYGKKSRGMKKMAKQADHVTAEGEVKKADNPPAPIINPDKAKAASREFKMQAEANPPYKGLDGLSEEEHDKILKKSLPLIGQYGNVDSTGLGHYPRRQGEQYQSDKPIIYYIDE</sequence>
<feature type="compositionally biased region" description="Basic and acidic residues" evidence="1">
    <location>
        <begin position="57"/>
        <end position="72"/>
    </location>
</feature>
<protein>
    <submittedName>
        <fullName evidence="2">Uncharacterized protein</fullName>
    </submittedName>
</protein>
<reference evidence="3" key="1">
    <citation type="submission" date="2017-01" db="EMBL/GenBank/DDBJ databases">
        <authorList>
            <person name="Mah S.A."/>
            <person name="Swanson W.J."/>
            <person name="Moy G.W."/>
            <person name="Vacquier V.D."/>
        </authorList>
    </citation>
    <scope>NUCLEOTIDE SEQUENCE [LARGE SCALE GENOMIC DNA]</scope>
    <source>
        <strain evidence="3">124861</strain>
    </source>
</reference>
<feature type="region of interest" description="Disordered" evidence="1">
    <location>
        <begin position="1"/>
        <end position="85"/>
    </location>
</feature>
<evidence type="ECO:0000313" key="2">
    <source>
        <dbReference type="EMBL" id="OSI24322.1"/>
    </source>
</evidence>
<comment type="caution">
    <text evidence="2">The sequence shown here is derived from an EMBL/GenBank/DDBJ whole genome shotgun (WGS) entry which is preliminary data.</text>
</comment>
<feature type="compositionally biased region" description="Polar residues" evidence="1">
    <location>
        <begin position="21"/>
        <end position="32"/>
    </location>
</feature>
<gene>
    <name evidence="2" type="ORF">BV912_02990</name>
</gene>
<name>A0A1X3DKQ6_9NEIS</name>
<feature type="compositionally biased region" description="Basic residues" evidence="1">
    <location>
        <begin position="47"/>
        <end position="56"/>
    </location>
</feature>
<organism evidence="2 3">
    <name type="scientific">Neisseria dumasiana</name>
    <dbReference type="NCBI Taxonomy" id="1931275"/>
    <lineage>
        <taxon>Bacteria</taxon>
        <taxon>Pseudomonadati</taxon>
        <taxon>Pseudomonadota</taxon>
        <taxon>Betaproteobacteria</taxon>
        <taxon>Neisseriales</taxon>
        <taxon>Neisseriaceae</taxon>
        <taxon>Neisseria</taxon>
    </lineage>
</organism>
<proteinExistence type="predicted"/>
<evidence type="ECO:0000256" key="1">
    <source>
        <dbReference type="SAM" id="MobiDB-lite"/>
    </source>
</evidence>